<dbReference type="AlphaFoldDB" id="A0A078B6U1"/>
<evidence type="ECO:0000256" key="2">
    <source>
        <dbReference type="SAM" id="Phobius"/>
    </source>
</evidence>
<protein>
    <recommendedName>
        <fullName evidence="5">Transmembrane protein</fullName>
    </recommendedName>
</protein>
<keyword evidence="2" id="KW-0472">Membrane</keyword>
<feature type="transmembrane region" description="Helical" evidence="2">
    <location>
        <begin position="67"/>
        <end position="87"/>
    </location>
</feature>
<evidence type="ECO:0000313" key="3">
    <source>
        <dbReference type="EMBL" id="CDW90104.1"/>
    </source>
</evidence>
<reference evidence="3 4" key="1">
    <citation type="submission" date="2014-06" db="EMBL/GenBank/DDBJ databases">
        <authorList>
            <person name="Swart Estienne"/>
        </authorList>
    </citation>
    <scope>NUCLEOTIDE SEQUENCE [LARGE SCALE GENOMIC DNA]</scope>
    <source>
        <strain evidence="3 4">130c</strain>
    </source>
</reference>
<proteinExistence type="predicted"/>
<dbReference type="PANTHER" id="PTHR16189">
    <property type="entry name" value="TRANSMEMBRANE PROTEIN 104-RELATED"/>
    <property type="match status" value="1"/>
</dbReference>
<feature type="region of interest" description="Disordered" evidence="1">
    <location>
        <begin position="401"/>
        <end position="424"/>
    </location>
</feature>
<feature type="transmembrane region" description="Helical" evidence="2">
    <location>
        <begin position="268"/>
        <end position="287"/>
    </location>
</feature>
<dbReference type="EMBL" id="CCKQ01018170">
    <property type="protein sequence ID" value="CDW90104.1"/>
    <property type="molecule type" value="Genomic_DNA"/>
</dbReference>
<accession>A0A078B6U1</accession>
<dbReference type="PANTHER" id="PTHR16189:SF3">
    <property type="entry name" value="AMINO ACID TRANSPORTER TRANSMEMBRANE DOMAIN-CONTAINING PROTEIN"/>
    <property type="match status" value="1"/>
</dbReference>
<feature type="transmembrane region" description="Helical" evidence="2">
    <location>
        <begin position="294"/>
        <end position="321"/>
    </location>
</feature>
<feature type="transmembrane region" description="Helical" evidence="2">
    <location>
        <begin position="192"/>
        <end position="215"/>
    </location>
</feature>
<gene>
    <name evidence="3" type="primary">Contig1647.g1792</name>
    <name evidence="3" type="ORF">STYLEM_19244</name>
</gene>
<feature type="transmembrane region" description="Helical" evidence="2">
    <location>
        <begin position="476"/>
        <end position="496"/>
    </location>
</feature>
<feature type="transmembrane region" description="Helical" evidence="2">
    <location>
        <begin position="227"/>
        <end position="248"/>
    </location>
</feature>
<feature type="transmembrane region" description="Helical" evidence="2">
    <location>
        <begin position="155"/>
        <end position="172"/>
    </location>
</feature>
<dbReference type="InParanoid" id="A0A078B6U1"/>
<dbReference type="Proteomes" id="UP000039865">
    <property type="component" value="Unassembled WGS sequence"/>
</dbReference>
<keyword evidence="2" id="KW-0812">Transmembrane</keyword>
<sequence length="512" mass="58355">MRRAGWVTCSIVFTILTLLSYFCCILVYESTRLLIGNYKMKQKVDFESLLSSQMTQKSLAVSFTRQLYLLQLICVSSIGIIMSTYTADNLFEILYGKTFGLQLAPEAKIIFEKNSGTQPFQNNYFCISIGLLIVFFISLVIFAFDFEKEKWFQPVKLMVILSFIGVSCSHFVDLQGGIDNLNLSEVPQCSLNFGFVLGILSFSYSQSAQVPNIIADSNPDQYFKLPVFLALVFGLIFRIAFGLLGAIAYTDESNLFDDLFFSANTPPYMIILVFVYAVIVVLPVVIRSSLMAKYLIYIGGICEVPSNYFCGIILPWILGVVINHMQIYAYLINWTALITHLYVQFVCPMFMWSKSVKEAQVYELNFKQSLQMMVEGDKPSKSRYDTIQNSEEKLIDDGVPSIDHSVTQKTDRRQNSTSKFLLNDPDDDERLSNITDIVFDEDEEKFIHLYNVQGHYSAYQSCCTVRCARKFVKMNAYFISAALFIFMYLSLVDVFGEKMKSYGNSTAQPKQQ</sequence>
<evidence type="ECO:0000256" key="1">
    <source>
        <dbReference type="SAM" id="MobiDB-lite"/>
    </source>
</evidence>
<evidence type="ECO:0008006" key="5">
    <source>
        <dbReference type="Google" id="ProtNLM"/>
    </source>
</evidence>
<name>A0A078B6U1_STYLE</name>
<evidence type="ECO:0000313" key="4">
    <source>
        <dbReference type="Proteomes" id="UP000039865"/>
    </source>
</evidence>
<keyword evidence="4" id="KW-1185">Reference proteome</keyword>
<feature type="transmembrane region" description="Helical" evidence="2">
    <location>
        <begin position="327"/>
        <end position="347"/>
    </location>
</feature>
<feature type="transmembrane region" description="Helical" evidence="2">
    <location>
        <begin position="122"/>
        <end position="143"/>
    </location>
</feature>
<organism evidence="3 4">
    <name type="scientific">Stylonychia lemnae</name>
    <name type="common">Ciliate</name>
    <dbReference type="NCBI Taxonomy" id="5949"/>
    <lineage>
        <taxon>Eukaryota</taxon>
        <taxon>Sar</taxon>
        <taxon>Alveolata</taxon>
        <taxon>Ciliophora</taxon>
        <taxon>Intramacronucleata</taxon>
        <taxon>Spirotrichea</taxon>
        <taxon>Stichotrichia</taxon>
        <taxon>Sporadotrichida</taxon>
        <taxon>Oxytrichidae</taxon>
        <taxon>Stylonychinae</taxon>
        <taxon>Stylonychia</taxon>
    </lineage>
</organism>
<keyword evidence="2" id="KW-1133">Transmembrane helix</keyword>
<feature type="transmembrane region" description="Helical" evidence="2">
    <location>
        <begin position="6"/>
        <end position="28"/>
    </location>
</feature>